<evidence type="ECO:0000313" key="3">
    <source>
        <dbReference type="Proteomes" id="UP000186817"/>
    </source>
</evidence>
<sequence>MRVPPPPPSPSGRSLQHHHHVVGLLAEHLDLPLIFRCLLQLPRLAGAIRLNRRLVRRLPPRAIPALTSPLRSGTTTSREWMRFEVLQWATMMRVPIKAPGVPARTVTMTPREPDTPPPGHADTAAGGRARTRSPRRPANTDGQWDYLNECDEAISQTLEWLSQDFHNFPVDRLRLWRDASGQTFEPELNLPVAYGRIDMWYWAVLRARYIGRVTPSAVPMSVPSYNHGNDLVVIDYTNLVWFLRGWREWRTDTATGYRYRLY</sequence>
<dbReference type="OrthoDB" id="492368at2759"/>
<dbReference type="AlphaFoldDB" id="A0A1Q9CGA7"/>
<dbReference type="Proteomes" id="UP000186817">
    <property type="component" value="Unassembled WGS sequence"/>
</dbReference>
<evidence type="ECO:0000313" key="2">
    <source>
        <dbReference type="EMBL" id="OLP81963.1"/>
    </source>
</evidence>
<feature type="region of interest" description="Disordered" evidence="1">
    <location>
        <begin position="105"/>
        <end position="142"/>
    </location>
</feature>
<accession>A0A1Q9CGA7</accession>
<keyword evidence="3" id="KW-1185">Reference proteome</keyword>
<evidence type="ECO:0000256" key="1">
    <source>
        <dbReference type="SAM" id="MobiDB-lite"/>
    </source>
</evidence>
<reference evidence="2 3" key="1">
    <citation type="submission" date="2016-02" db="EMBL/GenBank/DDBJ databases">
        <title>Genome analysis of coral dinoflagellate symbionts highlights evolutionary adaptations to a symbiotic lifestyle.</title>
        <authorList>
            <person name="Aranda M."/>
            <person name="Li Y."/>
            <person name="Liew Y.J."/>
            <person name="Baumgarten S."/>
            <person name="Simakov O."/>
            <person name="Wilson M."/>
            <person name="Piel J."/>
            <person name="Ashoor H."/>
            <person name="Bougouffa S."/>
            <person name="Bajic V.B."/>
            <person name="Ryu T."/>
            <person name="Ravasi T."/>
            <person name="Bayer T."/>
            <person name="Micklem G."/>
            <person name="Kim H."/>
            <person name="Bhak J."/>
            <person name="Lajeunesse T.C."/>
            <person name="Voolstra C.R."/>
        </authorList>
    </citation>
    <scope>NUCLEOTIDE SEQUENCE [LARGE SCALE GENOMIC DNA]</scope>
    <source>
        <strain evidence="2 3">CCMP2467</strain>
    </source>
</reference>
<dbReference type="EMBL" id="LSRX01001235">
    <property type="protein sequence ID" value="OLP81963.1"/>
    <property type="molecule type" value="Genomic_DNA"/>
</dbReference>
<proteinExistence type="predicted"/>
<organism evidence="2 3">
    <name type="scientific">Symbiodinium microadriaticum</name>
    <name type="common">Dinoflagellate</name>
    <name type="synonym">Zooxanthella microadriatica</name>
    <dbReference type="NCBI Taxonomy" id="2951"/>
    <lineage>
        <taxon>Eukaryota</taxon>
        <taxon>Sar</taxon>
        <taxon>Alveolata</taxon>
        <taxon>Dinophyceae</taxon>
        <taxon>Suessiales</taxon>
        <taxon>Symbiodiniaceae</taxon>
        <taxon>Symbiodinium</taxon>
    </lineage>
</organism>
<gene>
    <name evidence="2" type="ORF">AK812_SmicGene37433</name>
</gene>
<name>A0A1Q9CGA7_SYMMI</name>
<protein>
    <submittedName>
        <fullName evidence="2">Uncharacterized protein</fullName>
    </submittedName>
</protein>
<comment type="caution">
    <text evidence="2">The sequence shown here is derived from an EMBL/GenBank/DDBJ whole genome shotgun (WGS) entry which is preliminary data.</text>
</comment>